<feature type="region of interest" description="Disordered" evidence="1">
    <location>
        <begin position="107"/>
        <end position="142"/>
    </location>
</feature>
<proteinExistence type="predicted"/>
<comment type="caution">
    <text evidence="2">The sequence shown here is derived from an EMBL/GenBank/DDBJ whole genome shotgun (WGS) entry which is preliminary data.</text>
</comment>
<evidence type="ECO:0000313" key="2">
    <source>
        <dbReference type="EMBL" id="MBK1704858.1"/>
    </source>
</evidence>
<dbReference type="Proteomes" id="UP001296776">
    <property type="component" value="Unassembled WGS sequence"/>
</dbReference>
<reference evidence="2" key="2">
    <citation type="journal article" date="2020" name="Microorganisms">
        <title>Osmotic Adaptation and Compatible Solute Biosynthesis of Phototrophic Bacteria as Revealed from Genome Analyses.</title>
        <authorList>
            <person name="Imhoff J.F."/>
            <person name="Rahn T."/>
            <person name="Kunzel S."/>
            <person name="Keller A."/>
            <person name="Neulinger S.C."/>
        </authorList>
    </citation>
    <scope>NUCLEOTIDE SEQUENCE</scope>
    <source>
        <strain evidence="2">DSM 11080</strain>
    </source>
</reference>
<organism evidence="2 3">
    <name type="scientific">Halochromatium glycolicum</name>
    <dbReference type="NCBI Taxonomy" id="85075"/>
    <lineage>
        <taxon>Bacteria</taxon>
        <taxon>Pseudomonadati</taxon>
        <taxon>Pseudomonadota</taxon>
        <taxon>Gammaproteobacteria</taxon>
        <taxon>Chromatiales</taxon>
        <taxon>Chromatiaceae</taxon>
        <taxon>Halochromatium</taxon>
    </lineage>
</organism>
<dbReference type="RefSeq" id="WP_200346071.1">
    <property type="nucleotide sequence ID" value="NZ_NRSJ01000015.1"/>
</dbReference>
<name>A0AAJ0U3Z1_9GAMM</name>
<protein>
    <submittedName>
        <fullName evidence="2">Uncharacterized protein</fullName>
    </submittedName>
</protein>
<evidence type="ECO:0000256" key="1">
    <source>
        <dbReference type="SAM" id="MobiDB-lite"/>
    </source>
</evidence>
<accession>A0AAJ0U3Z1</accession>
<reference evidence="2" key="1">
    <citation type="submission" date="2017-08" db="EMBL/GenBank/DDBJ databases">
        <authorList>
            <person name="Imhoff J.F."/>
            <person name="Rahn T."/>
            <person name="Kuenzel S."/>
            <person name="Neulinger S.C."/>
        </authorList>
    </citation>
    <scope>NUCLEOTIDE SEQUENCE</scope>
    <source>
        <strain evidence="2">DSM 11080</strain>
    </source>
</reference>
<gene>
    <name evidence="2" type="ORF">CKO40_09975</name>
</gene>
<evidence type="ECO:0000313" key="3">
    <source>
        <dbReference type="Proteomes" id="UP001296776"/>
    </source>
</evidence>
<sequence length="212" mass="23809">MILKAIIDEQVYTLNVPDPVIERGGDFFDQLDRDMDQGWQMSREWVEAPNRLQRCQIIADKLLTALEKENEKLGMLMAGYILDRLPNVETVELDVQGEIQNNQFSFRDQGRSADTDLSAAEQTPVGTPAAEPEPDEAETGSAMPAGLDKIQAMTQAGQDVTQVFKVGKAYRFSVYDHDSGSWQDSPLIANQPEAERLRQEAFKARYEALQRG</sequence>
<dbReference type="AlphaFoldDB" id="A0AAJ0U3Z1"/>
<keyword evidence="3" id="KW-1185">Reference proteome</keyword>
<dbReference type="EMBL" id="NRSJ01000015">
    <property type="protein sequence ID" value="MBK1704858.1"/>
    <property type="molecule type" value="Genomic_DNA"/>
</dbReference>